<comment type="caution">
    <text evidence="1">The sequence shown here is derived from an EMBL/GenBank/DDBJ whole genome shotgun (WGS) entry which is preliminary data.</text>
</comment>
<dbReference type="Pfam" id="PF01344">
    <property type="entry name" value="Kelch_1"/>
    <property type="match status" value="1"/>
</dbReference>
<dbReference type="Proteomes" id="UP000076154">
    <property type="component" value="Unassembled WGS sequence"/>
</dbReference>
<dbReference type="InterPro" id="IPR006652">
    <property type="entry name" value="Kelch_1"/>
</dbReference>
<dbReference type="OrthoDB" id="432528at2759"/>
<dbReference type="AlphaFoldDB" id="A0A369J2M5"/>
<dbReference type="Gene3D" id="2.120.10.80">
    <property type="entry name" value="Kelch-type beta propeller"/>
    <property type="match status" value="2"/>
</dbReference>
<name>A0A369J2M5_HYPMA</name>
<proteinExistence type="predicted"/>
<gene>
    <name evidence="1" type="ORF">Hypma_003064</name>
</gene>
<protein>
    <recommendedName>
        <fullName evidence="3">MYND-type domain-containing protein</fullName>
    </recommendedName>
</protein>
<reference evidence="1" key="1">
    <citation type="submission" date="2018-04" db="EMBL/GenBank/DDBJ databases">
        <title>Whole genome sequencing of Hypsizygus marmoreus.</title>
        <authorList>
            <person name="Choi I.-G."/>
            <person name="Min B."/>
            <person name="Kim J.-G."/>
            <person name="Kim S."/>
            <person name="Oh Y.-L."/>
            <person name="Kong W.-S."/>
            <person name="Park H."/>
            <person name="Jeong J."/>
            <person name="Song E.-S."/>
        </authorList>
    </citation>
    <scope>NUCLEOTIDE SEQUENCE [LARGE SCALE GENOMIC DNA]</scope>
    <source>
        <strain evidence="1">51987-8</strain>
    </source>
</reference>
<keyword evidence="2" id="KW-1185">Reference proteome</keyword>
<dbReference type="PANTHER" id="PTHR23244:SF499">
    <property type="entry name" value="KELCH REPEAT-CONTAINING PROTEIN"/>
    <property type="match status" value="1"/>
</dbReference>
<dbReference type="InterPro" id="IPR011043">
    <property type="entry name" value="Gal_Oxase/kelch_b-propeller"/>
</dbReference>
<evidence type="ECO:0008006" key="3">
    <source>
        <dbReference type="Google" id="ProtNLM"/>
    </source>
</evidence>
<organism evidence="1 2">
    <name type="scientific">Hypsizygus marmoreus</name>
    <name type="common">White beech mushroom</name>
    <name type="synonym">Agaricus marmoreus</name>
    <dbReference type="NCBI Taxonomy" id="39966"/>
    <lineage>
        <taxon>Eukaryota</taxon>
        <taxon>Fungi</taxon>
        <taxon>Dikarya</taxon>
        <taxon>Basidiomycota</taxon>
        <taxon>Agaricomycotina</taxon>
        <taxon>Agaricomycetes</taxon>
        <taxon>Agaricomycetidae</taxon>
        <taxon>Agaricales</taxon>
        <taxon>Tricholomatineae</taxon>
        <taxon>Lyophyllaceae</taxon>
        <taxon>Hypsizygus</taxon>
    </lineage>
</organism>
<dbReference type="InParanoid" id="A0A369J2M5"/>
<accession>A0A369J2M5</accession>
<dbReference type="EMBL" id="LUEZ02000126">
    <property type="protein sequence ID" value="RDB16271.1"/>
    <property type="molecule type" value="Genomic_DNA"/>
</dbReference>
<dbReference type="SUPFAM" id="SSF117281">
    <property type="entry name" value="Kelch motif"/>
    <property type="match status" value="1"/>
</dbReference>
<evidence type="ECO:0000313" key="1">
    <source>
        <dbReference type="EMBL" id="RDB16271.1"/>
    </source>
</evidence>
<dbReference type="PANTHER" id="PTHR23244">
    <property type="entry name" value="KELCH REPEAT DOMAIN"/>
    <property type="match status" value="1"/>
</dbReference>
<sequence>MSNGNLSSEEAGRSRNIRPEQASEYFRNGEYELAKETFTTAMKSVIGPGFKIPLDLTYGGGVECEEYKRLDLQKRAFLTWCFDGIARCYWKQDRMEEALKWSEEARILALNARISSQVPLHDWEKYDHNSLDFIGNTGTAVHRRWIAENHIPERLLTPEIRRLLNPGKTSVLLQYRHPDPRLCIKLNVTEPSLQVMGAWHKIRVRSSGGPSRRMGFASFIWKGHLYIAGGRKDSLGPFYRDIFSLNLATRDAWMALPPYPVPFRVSGAFLGWHMVPDPDTGRAYLFTGRPTVDYFDLNTKTWGSMVTTFKRKDPQDAKGGIKPGTWPYPKDQLTDSTQQLVGGKLYVFGGTHGTTSIGCNLFMVLDLKTAHWTRLSGSVMPGKHGDYASPGPRKTPSSWVDKDRDRIFLIFGECDRMGARLSGELHGADCGYAYDDFWSWSIAAGRWQRERMDGNAPCPRSEVAYVYNPVLEKAIVWGGYNPDLPTYFYDHGANFGFSYYADTFIYDSSASVSSSSSNDRTAPWRQVLTHGFPTYRAQAQLIVDPDTGKTYLYGGFANNDYVPSRKTSISRSFGDLWQLRINIPGGCFEGVNLEEETRTAQAGPWQRCFTCGSAGPWKKCGGTCRGKAFFCDADCLKEGWKEHKEMHACRKAAS</sequence>
<evidence type="ECO:0000313" key="2">
    <source>
        <dbReference type="Proteomes" id="UP000076154"/>
    </source>
</evidence>
<dbReference type="SUPFAM" id="SSF50965">
    <property type="entry name" value="Galactose oxidase, central domain"/>
    <property type="match status" value="1"/>
</dbReference>
<dbReference type="InterPro" id="IPR015915">
    <property type="entry name" value="Kelch-typ_b-propeller"/>
</dbReference>